<keyword evidence="2" id="KW-1185">Reference proteome</keyword>
<evidence type="ECO:0000313" key="1">
    <source>
        <dbReference type="Ensembl" id="ENSMMDP00005032868.1"/>
    </source>
</evidence>
<dbReference type="InParanoid" id="A0A667Z2M2"/>
<dbReference type="GeneTree" id="ENSGT00940000163630"/>
<dbReference type="Ensembl" id="ENSMMDT00005033601.1">
    <property type="protein sequence ID" value="ENSMMDP00005032868.1"/>
    <property type="gene ID" value="ENSMMDG00005015471.1"/>
</dbReference>
<dbReference type="AlphaFoldDB" id="A0A667Z2M2"/>
<dbReference type="PANTHER" id="PTHR31635">
    <property type="entry name" value="REVERSE TRANSCRIPTASE DOMAIN-CONTAINING PROTEIN-RELATED"/>
    <property type="match status" value="1"/>
</dbReference>
<reference evidence="1" key="3">
    <citation type="submission" date="2025-09" db="UniProtKB">
        <authorList>
            <consortium name="Ensembl"/>
        </authorList>
    </citation>
    <scope>IDENTIFICATION</scope>
</reference>
<reference evidence="1" key="2">
    <citation type="submission" date="2025-08" db="UniProtKB">
        <authorList>
            <consortium name="Ensembl"/>
        </authorList>
    </citation>
    <scope>IDENTIFICATION</scope>
</reference>
<name>A0A667Z2M2_9TELE</name>
<dbReference type="PANTHER" id="PTHR31635:SF196">
    <property type="entry name" value="REVERSE TRANSCRIPTASE DOMAIN-CONTAINING PROTEIN-RELATED"/>
    <property type="match status" value="1"/>
</dbReference>
<proteinExistence type="predicted"/>
<reference evidence="1" key="1">
    <citation type="submission" date="2019-06" db="EMBL/GenBank/DDBJ databases">
        <authorList>
            <consortium name="Wellcome Sanger Institute Data Sharing"/>
        </authorList>
    </citation>
    <scope>NUCLEOTIDE SEQUENCE [LARGE SCALE GENOMIC DNA]</scope>
</reference>
<evidence type="ECO:0008006" key="3">
    <source>
        <dbReference type="Google" id="ProtNLM"/>
    </source>
</evidence>
<dbReference type="Proteomes" id="UP000472263">
    <property type="component" value="Chromosome 5"/>
</dbReference>
<sequence>MNVFPRLSFLLSSIPLKIPDYWFKEIKSLFTKFLWRNKKPRISLSKLTLSREKGGLGIPDIYDYYLVFNGKYPMSWAYHEHCVVGSWLWLEKNIIYDCKKDISLSSLWYAPKTKTNFKNAIIDFSCEITKIIHKKCAINGLTLPSCPLWQNPLFSAGGKMLSNEIWISHNIKSLDQIIRQGKIISFNELKTKFALNDTCFFQYLQFKSILEKYKTGDLILASEGERDTKLKEITRNRGTISKLYKFIHTPPASIMNKIKLQWEQDLGKNITAQQWSAIMQHPNTASRCVRYKLIQLKLLHRVYITPLKLKKMDPDTSDACWYGCRERGTMMHMLWDCPEVKRLWEGVHNALSKITNVNISVSPEICLLGIGVDGIRSSSTQRLFTLAFLSVKRIILMNWKVRKPNCFCLERWLEDFVELVLMESAAASLQGFCRDDAMTDIWPSIQNYIRRRYPSF</sequence>
<evidence type="ECO:0000313" key="2">
    <source>
        <dbReference type="Proteomes" id="UP000472263"/>
    </source>
</evidence>
<accession>A0A667Z2M2</accession>
<organism evidence="1 2">
    <name type="scientific">Myripristis murdjan</name>
    <name type="common">pinecone soldierfish</name>
    <dbReference type="NCBI Taxonomy" id="586833"/>
    <lineage>
        <taxon>Eukaryota</taxon>
        <taxon>Metazoa</taxon>
        <taxon>Chordata</taxon>
        <taxon>Craniata</taxon>
        <taxon>Vertebrata</taxon>
        <taxon>Euteleostomi</taxon>
        <taxon>Actinopterygii</taxon>
        <taxon>Neopterygii</taxon>
        <taxon>Teleostei</taxon>
        <taxon>Neoteleostei</taxon>
        <taxon>Acanthomorphata</taxon>
        <taxon>Holocentriformes</taxon>
        <taxon>Holocentridae</taxon>
        <taxon>Myripristis</taxon>
    </lineage>
</organism>
<protein>
    <recommendedName>
        <fullName evidence="3">Reverse transcriptase zinc-binding domain-containing protein</fullName>
    </recommendedName>
</protein>